<gene>
    <name evidence="1" type="ORF">GCM10017764_27720</name>
</gene>
<dbReference type="SUPFAM" id="SSF52540">
    <property type="entry name" value="P-loop containing nucleoside triphosphate hydrolases"/>
    <property type="match status" value="1"/>
</dbReference>
<name>A0ABQ3HY05_9SPHI</name>
<comment type="caution">
    <text evidence="1">The sequence shown here is derived from an EMBL/GenBank/DDBJ whole genome shotgun (WGS) entry which is preliminary data.</text>
</comment>
<dbReference type="InterPro" id="IPR027417">
    <property type="entry name" value="P-loop_NTPase"/>
</dbReference>
<evidence type="ECO:0008006" key="3">
    <source>
        <dbReference type="Google" id="ProtNLM"/>
    </source>
</evidence>
<reference evidence="2" key="1">
    <citation type="journal article" date="2019" name="Int. J. Syst. Evol. Microbiol.">
        <title>The Global Catalogue of Microorganisms (GCM) 10K type strain sequencing project: providing services to taxonomists for standard genome sequencing and annotation.</title>
        <authorList>
            <consortium name="The Broad Institute Genomics Platform"/>
            <consortium name="The Broad Institute Genome Sequencing Center for Infectious Disease"/>
            <person name="Wu L."/>
            <person name="Ma J."/>
        </authorList>
    </citation>
    <scope>NUCLEOTIDE SEQUENCE [LARGE SCALE GENOMIC DNA]</scope>
    <source>
        <strain evidence="2">CGMCC 1.12966</strain>
    </source>
</reference>
<dbReference type="Proteomes" id="UP000620550">
    <property type="component" value="Unassembled WGS sequence"/>
</dbReference>
<organism evidence="1 2">
    <name type="scientific">Sphingobacterium griseoflavum</name>
    <dbReference type="NCBI Taxonomy" id="1474952"/>
    <lineage>
        <taxon>Bacteria</taxon>
        <taxon>Pseudomonadati</taxon>
        <taxon>Bacteroidota</taxon>
        <taxon>Sphingobacteriia</taxon>
        <taxon>Sphingobacteriales</taxon>
        <taxon>Sphingobacteriaceae</taxon>
        <taxon>Sphingobacterium</taxon>
    </lineage>
</organism>
<evidence type="ECO:0000313" key="2">
    <source>
        <dbReference type="Proteomes" id="UP000620550"/>
    </source>
</evidence>
<proteinExistence type="predicted"/>
<dbReference type="EMBL" id="BNAF01000010">
    <property type="protein sequence ID" value="GHE42730.1"/>
    <property type="molecule type" value="Genomic_DNA"/>
</dbReference>
<dbReference type="Gene3D" id="3.40.50.300">
    <property type="entry name" value="P-loop containing nucleotide triphosphate hydrolases"/>
    <property type="match status" value="1"/>
</dbReference>
<accession>A0ABQ3HY05</accession>
<protein>
    <recommendedName>
        <fullName evidence="3">Error-prone repair protein ImuA</fullName>
    </recommendedName>
</protein>
<dbReference type="RefSeq" id="WP_189627286.1">
    <property type="nucleotide sequence ID" value="NZ_BNAF01000010.1"/>
</dbReference>
<sequence>MPETTDKQKTIQDLQRQILAWQGYKETGQPSLSLGLGDLEKVFPGKVFPRGAMHEFMTFCPEDKAASTGFIASLLSKLMRKGGTALWISGSPELFPPSLQTFGLEPDRMVFVCIKKEKDRLWALEEALKCDALCVVVAEINDVDFVQSRRLQLVVEESKVTGLLLRTAPRVQMTTACTVRWHIRALPSVTEGGLPGVGFPAWDVMLLKVRNGNPSHWQIAWQNNAFVLQQQKHSDIPGSKIVNRKVG</sequence>
<dbReference type="InterPro" id="IPR017026">
    <property type="entry name" value="ImuA"/>
</dbReference>
<dbReference type="PIRSF" id="PIRSF034285">
    <property type="entry name" value="UCP034285"/>
    <property type="match status" value="1"/>
</dbReference>
<keyword evidence="2" id="KW-1185">Reference proteome</keyword>
<evidence type="ECO:0000313" key="1">
    <source>
        <dbReference type="EMBL" id="GHE42730.1"/>
    </source>
</evidence>